<accession>A0ABU3Y1Q4</accession>
<comment type="caution">
    <text evidence="1">The sequence shown here is derived from an EMBL/GenBank/DDBJ whole genome shotgun (WGS) entry which is preliminary data.</text>
</comment>
<gene>
    <name evidence="1" type="ORF">R0G64_32890</name>
</gene>
<feature type="non-terminal residue" evidence="1">
    <location>
        <position position="1"/>
    </location>
</feature>
<keyword evidence="2" id="KW-1185">Reference proteome</keyword>
<dbReference type="Proteomes" id="UP001273935">
    <property type="component" value="Unassembled WGS sequence"/>
</dbReference>
<protein>
    <submittedName>
        <fullName evidence="1">Uncharacterized protein</fullName>
    </submittedName>
</protein>
<evidence type="ECO:0000313" key="1">
    <source>
        <dbReference type="EMBL" id="MDV3444083.1"/>
    </source>
</evidence>
<reference evidence="1 2" key="1">
    <citation type="submission" date="2023-10" db="EMBL/GenBank/DDBJ databases">
        <title>Pseudomonas otitidis isolated from a paediatric patient with cystic fibrosis in Chile.</title>
        <authorList>
            <person name="Amsteins-Romero L."/>
            <person name="Opazo-Capurro A."/>
            <person name="Matus-Kohler M."/>
            <person name="Gonzalez-Rocha G."/>
        </authorList>
    </citation>
    <scope>NUCLEOTIDE SEQUENCE [LARGE SCALE GENOMIC DNA]</scope>
    <source>
        <strain evidence="1 2">P-714</strain>
    </source>
</reference>
<sequence length="69" mass="7096">QQLAAGEGDVGHLGEHLETAALLAADGFRQQLARQVGWGASGRNGGQLIRGVGHDVDHFAPVIGAEGVR</sequence>
<name>A0ABU3Y1Q4_9GAMM</name>
<dbReference type="EMBL" id="JAWJUL010000682">
    <property type="protein sequence ID" value="MDV3444083.1"/>
    <property type="molecule type" value="Genomic_DNA"/>
</dbReference>
<feature type="non-terminal residue" evidence="1">
    <location>
        <position position="69"/>
    </location>
</feature>
<evidence type="ECO:0000313" key="2">
    <source>
        <dbReference type="Proteomes" id="UP001273935"/>
    </source>
</evidence>
<organism evidence="1 2">
    <name type="scientific">Metapseudomonas otitidis</name>
    <dbReference type="NCBI Taxonomy" id="319939"/>
    <lineage>
        <taxon>Bacteria</taxon>
        <taxon>Pseudomonadati</taxon>
        <taxon>Pseudomonadota</taxon>
        <taxon>Gammaproteobacteria</taxon>
        <taxon>Pseudomonadales</taxon>
        <taxon>Pseudomonadaceae</taxon>
        <taxon>Metapseudomonas</taxon>
    </lineage>
</organism>
<proteinExistence type="predicted"/>